<dbReference type="Pfam" id="PF00171">
    <property type="entry name" value="Aldedh"/>
    <property type="match status" value="1"/>
</dbReference>
<keyword evidence="1 4" id="KW-0560">Oxidoreductase</keyword>
<dbReference type="InterPro" id="IPR016163">
    <property type="entry name" value="Ald_DH_C"/>
</dbReference>
<accession>A0A3B1DR08</accession>
<name>A0A3B1DR08_9ZZZZ</name>
<proteinExistence type="predicted"/>
<organism evidence="4">
    <name type="scientific">hydrothermal vent metagenome</name>
    <dbReference type="NCBI Taxonomy" id="652676"/>
    <lineage>
        <taxon>unclassified sequences</taxon>
        <taxon>metagenomes</taxon>
        <taxon>ecological metagenomes</taxon>
    </lineage>
</organism>
<evidence type="ECO:0000256" key="1">
    <source>
        <dbReference type="ARBA" id="ARBA00023002"/>
    </source>
</evidence>
<dbReference type="SUPFAM" id="SSF53720">
    <property type="entry name" value="ALDH-like"/>
    <property type="match status" value="1"/>
</dbReference>
<dbReference type="Gene3D" id="3.40.605.10">
    <property type="entry name" value="Aldehyde Dehydrogenase, Chain A, domain 1"/>
    <property type="match status" value="1"/>
</dbReference>
<keyword evidence="2" id="KW-0520">NAD</keyword>
<protein>
    <submittedName>
        <fullName evidence="4">Proline dehydrogenase / Delta-1-pyrroline-5-carboxylate dehydrogenase</fullName>
        <ecNumber evidence="4">1.2.1.88</ecNumber>
        <ecNumber evidence="4">1.5.5.2</ecNumber>
    </submittedName>
</protein>
<dbReference type="EC" id="1.2.1.88" evidence="4"/>
<dbReference type="GO" id="GO:0009898">
    <property type="term" value="C:cytoplasmic side of plasma membrane"/>
    <property type="evidence" value="ECO:0007669"/>
    <property type="project" value="TreeGrafter"/>
</dbReference>
<dbReference type="PANTHER" id="PTHR42862">
    <property type="entry name" value="DELTA-1-PYRROLINE-5-CARBOXYLATE DEHYDROGENASE 1, ISOFORM A-RELATED"/>
    <property type="match status" value="1"/>
</dbReference>
<dbReference type="EMBL" id="UOGK01000219">
    <property type="protein sequence ID" value="VAX39303.1"/>
    <property type="molecule type" value="Genomic_DNA"/>
</dbReference>
<gene>
    <name evidence="4" type="ORF">MNBD_PLANCTO03-1298</name>
</gene>
<dbReference type="InterPro" id="IPR016162">
    <property type="entry name" value="Ald_DH_N"/>
</dbReference>
<dbReference type="EC" id="1.5.5.2" evidence="4"/>
<evidence type="ECO:0000256" key="2">
    <source>
        <dbReference type="ARBA" id="ARBA00023027"/>
    </source>
</evidence>
<dbReference type="InterPro" id="IPR015590">
    <property type="entry name" value="Aldehyde_DH_dom"/>
</dbReference>
<sequence>MEEQTGRDYIPPHIFSRVTMEHTIGREEIFGPVLSIFHARSFDDALDIANASEYKLTGGIFSRKPANIEKAKRDFRVGNLYINRGCTGALVARQPFGGAGMSGVGTKAGGADYLLHFTDPRACCENTMRRGFAPEL</sequence>
<dbReference type="AlphaFoldDB" id="A0A3B1DR08"/>
<evidence type="ECO:0000313" key="4">
    <source>
        <dbReference type="EMBL" id="VAX39303.1"/>
    </source>
</evidence>
<feature type="domain" description="Aldehyde dehydrogenase" evidence="3">
    <location>
        <begin position="8"/>
        <end position="121"/>
    </location>
</feature>
<dbReference type="GO" id="GO:0004657">
    <property type="term" value="F:proline dehydrogenase activity"/>
    <property type="evidence" value="ECO:0007669"/>
    <property type="project" value="UniProtKB-EC"/>
</dbReference>
<dbReference type="GO" id="GO:0003842">
    <property type="term" value="F:L-glutamate gamma-semialdehyde dehydrogenase activity"/>
    <property type="evidence" value="ECO:0007669"/>
    <property type="project" value="UniProtKB-EC"/>
</dbReference>
<dbReference type="GO" id="GO:0010133">
    <property type="term" value="P:L-proline catabolic process to L-glutamate"/>
    <property type="evidence" value="ECO:0007669"/>
    <property type="project" value="TreeGrafter"/>
</dbReference>
<dbReference type="InterPro" id="IPR050485">
    <property type="entry name" value="Proline_metab_enzyme"/>
</dbReference>
<reference evidence="4" key="1">
    <citation type="submission" date="2018-06" db="EMBL/GenBank/DDBJ databases">
        <authorList>
            <person name="Zhirakovskaya E."/>
        </authorList>
    </citation>
    <scope>NUCLEOTIDE SEQUENCE</scope>
</reference>
<dbReference type="Gene3D" id="3.40.309.10">
    <property type="entry name" value="Aldehyde Dehydrogenase, Chain A, domain 2"/>
    <property type="match status" value="1"/>
</dbReference>
<dbReference type="InterPro" id="IPR016161">
    <property type="entry name" value="Ald_DH/histidinol_DH"/>
</dbReference>
<evidence type="ECO:0000259" key="3">
    <source>
        <dbReference type="Pfam" id="PF00171"/>
    </source>
</evidence>
<dbReference type="PANTHER" id="PTHR42862:SF1">
    <property type="entry name" value="DELTA-1-PYRROLINE-5-CARBOXYLATE DEHYDROGENASE 2, ISOFORM A-RELATED"/>
    <property type="match status" value="1"/>
</dbReference>